<dbReference type="SUPFAM" id="SSF48452">
    <property type="entry name" value="TPR-like"/>
    <property type="match status" value="1"/>
</dbReference>
<feature type="compositionally biased region" description="Polar residues" evidence="1">
    <location>
        <begin position="116"/>
        <end position="127"/>
    </location>
</feature>
<comment type="caution">
    <text evidence="3">The sequence shown here is derived from an EMBL/GenBank/DDBJ whole genome shotgun (WGS) entry which is preliminary data.</text>
</comment>
<evidence type="ECO:0000313" key="4">
    <source>
        <dbReference type="Proteomes" id="UP001148614"/>
    </source>
</evidence>
<name>A0A9W8NKZ2_9PEZI</name>
<accession>A0A9W8NKZ2</accession>
<keyword evidence="2" id="KW-0812">Transmembrane</keyword>
<sequence>MILTHLTCPVELRSCRVINVIDMTSSAAAHATLNLSSSIASCQRHESSQFGLAYPIPMMPVCRAPARWPVGSLYQAQCLHQAPAARSQICMRAANVRRQERAARAVMQLLPKRRQSSSSGKSTTEQQPPLPPSKLIFRAMRQGLSFRPLLNAFRGRNLRNLFRQSPEELVIAILILCASAGVAVYVVYAYFNYFQSQQFTRFPPEIAKSLRRALYYTNYSPDPKLALKYYKLALEQCTAAGLDPFSDEVIGVRIQLAAWLEKIGKYQNSIEVLEALLRDCKKWVEKMEQSVQEGLVDKSGRLIGAAAPKPEAPKEGDDGDVEQPENLWAKRTRVLGRSVGISVKLGELYADEHVLQGDSAGEHLVWSVETVLKELQRRQVEGVKEGEGDWMSPEQIGGALEALGNHYESKSQHYLSAPLYLQAVTLSPPNSCHTAVLMNNLAISLAQQPVQSPFQTLPAPGDVNHNQSVGQAPTRATLLASARSWALQALGTAQKVTGENRTEECDEACVVAMCNLGDIAAMAGDNEEAKRRFRESLELSQKLSFEPGIIQAEDGLKRYPILSSNVNDDIDKEKLVPVTVPAANCLMLYIDYPHVTGCSQQFSFITTFNLISHEA</sequence>
<keyword evidence="2" id="KW-1133">Transmembrane helix</keyword>
<dbReference type="InterPro" id="IPR011990">
    <property type="entry name" value="TPR-like_helical_dom_sf"/>
</dbReference>
<proteinExistence type="predicted"/>
<dbReference type="PANTHER" id="PTHR28142">
    <property type="entry name" value="MITOCHONDRIAL INNER MEMBRANE I-AAA PROTEASE SUPERCOMPLEX SUBUNIT MGR3-RELATED"/>
    <property type="match status" value="1"/>
</dbReference>
<gene>
    <name evidence="3" type="ORF">NPX13_g2154</name>
</gene>
<reference evidence="3" key="1">
    <citation type="submission" date="2022-07" db="EMBL/GenBank/DDBJ databases">
        <title>Genome Sequence of Xylaria arbuscula.</title>
        <authorList>
            <person name="Buettner E."/>
        </authorList>
    </citation>
    <scope>NUCLEOTIDE SEQUENCE</scope>
    <source>
        <strain evidence="3">VT107</strain>
    </source>
</reference>
<evidence type="ECO:0000256" key="1">
    <source>
        <dbReference type="SAM" id="MobiDB-lite"/>
    </source>
</evidence>
<dbReference type="VEuPathDB" id="FungiDB:F4678DRAFT_460515"/>
<dbReference type="PANTHER" id="PTHR28142:SF1">
    <property type="entry name" value="MITOCHONDRIAL INNER MEMBRANE I-AAA PROTEASE SUPERCOMPLEX SUBUNIT MGR3-RELATED"/>
    <property type="match status" value="1"/>
</dbReference>
<evidence type="ECO:0000256" key="2">
    <source>
        <dbReference type="SAM" id="Phobius"/>
    </source>
</evidence>
<dbReference type="GO" id="GO:0006515">
    <property type="term" value="P:protein quality control for misfolded or incompletely synthesized proteins"/>
    <property type="evidence" value="ECO:0007669"/>
    <property type="project" value="TreeGrafter"/>
</dbReference>
<organism evidence="3 4">
    <name type="scientific">Xylaria arbuscula</name>
    <dbReference type="NCBI Taxonomy" id="114810"/>
    <lineage>
        <taxon>Eukaryota</taxon>
        <taxon>Fungi</taxon>
        <taxon>Dikarya</taxon>
        <taxon>Ascomycota</taxon>
        <taxon>Pezizomycotina</taxon>
        <taxon>Sordariomycetes</taxon>
        <taxon>Xylariomycetidae</taxon>
        <taxon>Xylariales</taxon>
        <taxon>Xylariaceae</taxon>
        <taxon>Xylaria</taxon>
    </lineage>
</organism>
<feature type="region of interest" description="Disordered" evidence="1">
    <location>
        <begin position="111"/>
        <end position="132"/>
    </location>
</feature>
<dbReference type="CDD" id="cd24145">
    <property type="entry name" value="Mgr3-like"/>
    <property type="match status" value="1"/>
</dbReference>
<dbReference type="AlphaFoldDB" id="A0A9W8NKZ2"/>
<feature type="transmembrane region" description="Helical" evidence="2">
    <location>
        <begin position="169"/>
        <end position="191"/>
    </location>
</feature>
<dbReference type="InterPro" id="IPR040201">
    <property type="entry name" value="Mrg3-like"/>
</dbReference>
<keyword evidence="4" id="KW-1185">Reference proteome</keyword>
<dbReference type="Gene3D" id="1.25.40.10">
    <property type="entry name" value="Tetratricopeptide repeat domain"/>
    <property type="match status" value="1"/>
</dbReference>
<dbReference type="GO" id="GO:0051787">
    <property type="term" value="F:misfolded protein binding"/>
    <property type="evidence" value="ECO:0007669"/>
    <property type="project" value="TreeGrafter"/>
</dbReference>
<protein>
    <submittedName>
        <fullName evidence="3">Uncharacterized protein</fullName>
    </submittedName>
</protein>
<keyword evidence="2" id="KW-0472">Membrane</keyword>
<dbReference type="EMBL" id="JANPWZ010000217">
    <property type="protein sequence ID" value="KAJ3578412.1"/>
    <property type="molecule type" value="Genomic_DNA"/>
</dbReference>
<evidence type="ECO:0000313" key="3">
    <source>
        <dbReference type="EMBL" id="KAJ3578412.1"/>
    </source>
</evidence>
<dbReference type="GO" id="GO:0031942">
    <property type="term" value="C:i-AAA complex"/>
    <property type="evidence" value="ECO:0007669"/>
    <property type="project" value="TreeGrafter"/>
</dbReference>
<dbReference type="Proteomes" id="UP001148614">
    <property type="component" value="Unassembled WGS sequence"/>
</dbReference>